<feature type="region of interest" description="Disordered" evidence="8">
    <location>
        <begin position="299"/>
        <end position="324"/>
    </location>
</feature>
<dbReference type="Pfam" id="PF12457">
    <property type="entry name" value="TIP_N"/>
    <property type="match status" value="1"/>
</dbReference>
<protein>
    <recommendedName>
        <fullName evidence="9">G-patch domain-containing protein</fullName>
    </recommendedName>
</protein>
<keyword evidence="3" id="KW-0507">mRNA processing</keyword>
<evidence type="ECO:0000256" key="7">
    <source>
        <dbReference type="SAM" id="Coils"/>
    </source>
</evidence>
<feature type="region of interest" description="Disordered" evidence="8">
    <location>
        <begin position="552"/>
        <end position="579"/>
    </location>
</feature>
<proteinExistence type="inferred from homology"/>
<dbReference type="PROSITE" id="PS50174">
    <property type="entry name" value="G_PATCH"/>
    <property type="match status" value="1"/>
</dbReference>
<evidence type="ECO:0000256" key="1">
    <source>
        <dbReference type="ARBA" id="ARBA00004123"/>
    </source>
</evidence>
<comment type="caution">
    <text evidence="10">The sequence shown here is derived from an EMBL/GenBank/DDBJ whole genome shotgun (WGS) entry which is preliminary data.</text>
</comment>
<name>A0ABQ5S875_9CHLO</name>
<feature type="region of interest" description="Disordered" evidence="8">
    <location>
        <begin position="46"/>
        <end position="126"/>
    </location>
</feature>
<feature type="compositionally biased region" description="Gly residues" evidence="8">
    <location>
        <begin position="309"/>
        <end position="318"/>
    </location>
</feature>
<feature type="compositionally biased region" description="Basic and acidic residues" evidence="8">
    <location>
        <begin position="58"/>
        <end position="75"/>
    </location>
</feature>
<evidence type="ECO:0000256" key="3">
    <source>
        <dbReference type="ARBA" id="ARBA00022664"/>
    </source>
</evidence>
<dbReference type="InterPro" id="IPR022783">
    <property type="entry name" value="GCFC_dom"/>
</dbReference>
<keyword evidence="5" id="KW-0508">mRNA splicing</keyword>
<dbReference type="InterPro" id="IPR022159">
    <property type="entry name" value="STIP/TFIP11_N"/>
</dbReference>
<feature type="domain" description="G-patch" evidence="9">
    <location>
        <begin position="244"/>
        <end position="290"/>
    </location>
</feature>
<feature type="region of interest" description="Disordered" evidence="8">
    <location>
        <begin position="167"/>
        <end position="230"/>
    </location>
</feature>
<dbReference type="InterPro" id="IPR045211">
    <property type="entry name" value="TFP11/STIP/Ntr1"/>
</dbReference>
<evidence type="ECO:0000256" key="4">
    <source>
        <dbReference type="ARBA" id="ARBA00022728"/>
    </source>
</evidence>
<evidence type="ECO:0000259" key="9">
    <source>
        <dbReference type="PROSITE" id="PS50174"/>
    </source>
</evidence>
<feature type="coiled-coil region" evidence="7">
    <location>
        <begin position="416"/>
        <end position="450"/>
    </location>
</feature>
<evidence type="ECO:0000313" key="11">
    <source>
        <dbReference type="Proteomes" id="UP001165090"/>
    </source>
</evidence>
<keyword evidence="6" id="KW-0539">Nucleus</keyword>
<feature type="compositionally biased region" description="Gly residues" evidence="8">
    <location>
        <begin position="552"/>
        <end position="574"/>
    </location>
</feature>
<keyword evidence="7" id="KW-0175">Coiled coil</keyword>
<keyword evidence="4" id="KW-0747">Spliceosome</keyword>
<sequence>MANQNDFQHFERFDMENDYEGGQWINGEFYYSKKRQKRMQTEEERIYGIFAEDSDDSDSGRRGRRGDRDRERDYTKPVGFVSSGKIVQDTMKGDDGDGDEEGPLRAFGPAQRPGSVGPASEEEDTAERTNFAHAGLGLGSQGLGAGGGVGSSAAGFVSGGGTCGGLGFKPGASQGPSSSGRGGGGDSAQDDEDEEAVMPSAFGKRILEKAQQRLKKEQQAARSEAKRATTLNADPAFATFEKHTKGIGLKLLEKMGYKPGEGLGRNKQGIARPVEAQMRPKGMALGFGDRDEPRMELPQPGGSLRLGAQPGGRAGGADGAARDQDAKTVAADVGGPVKGAWKKKAKDARVRREYRTADQVLAEAAERPLQAQPILDMRGPQARVITNLEHLNEKAVTAEGDKTPMPELQHNLRLLVDLAEAAIQKLDAKLRHEQDTATLLAREKQRLEEEDTRQAKACERLAVVTAEVEAVRDLPASTPSGELAEAYGKLRSQYREEYIMYGLSQAALAQVLPRMQALLRGWEPLSEPTRGVAEMRTWKALLQSDAAGAGGPLGGSYSGDGTSGGAAGGNGSGSGSASDDPYTTLVWEVVLPPVRSAALNGWQPRDPEPLLKWLEAWEPLLPPSALGHILEMLVMPKLRRALGDWEPRQETVPIHAWLFPWLPYLGQALDELYPHIRHKLDVALQAWHPSDNSALVLLSPWQRVWGQADWDAFMAKAIVPKLALALGQMDINPAVQQMEPWMWAMAWKDAISAHLMASMLERVFFPRWHGVLQHWLTHGANFDEVTRWYLGWKSAVPQGILDHERVRAQFNAALNTMNSILEDGTLPPQPAFAAPYDVAGAYAAAAAAGAAAAAAAAASRDLTLRDLVMRFAEENCVEFQPKAGRTYEGLQVYSFGSVSIVLDNTSGVIRAQLGPRWAPVSLEQLQQLVVARRR</sequence>
<dbReference type="EMBL" id="BSDZ01000024">
    <property type="protein sequence ID" value="GLI65527.1"/>
    <property type="molecule type" value="Genomic_DNA"/>
</dbReference>
<reference evidence="10 11" key="1">
    <citation type="journal article" date="2023" name="IScience">
        <title>Expanded male sex-determining region conserved during the evolution of homothallism in the green alga Volvox.</title>
        <authorList>
            <person name="Yamamoto K."/>
            <person name="Matsuzaki R."/>
            <person name="Mahakham W."/>
            <person name="Heman W."/>
            <person name="Sekimoto H."/>
            <person name="Kawachi M."/>
            <person name="Minakuchi Y."/>
            <person name="Toyoda A."/>
            <person name="Nozaki H."/>
        </authorList>
    </citation>
    <scope>NUCLEOTIDE SEQUENCE [LARGE SCALE GENOMIC DNA]</scope>
    <source>
        <strain evidence="10 11">NIES-4468</strain>
    </source>
</reference>
<evidence type="ECO:0000256" key="2">
    <source>
        <dbReference type="ARBA" id="ARBA00010900"/>
    </source>
</evidence>
<dbReference type="InterPro" id="IPR000467">
    <property type="entry name" value="G_patch_dom"/>
</dbReference>
<feature type="compositionally biased region" description="Low complexity" evidence="8">
    <location>
        <begin position="170"/>
        <end position="179"/>
    </location>
</feature>
<dbReference type="Pfam" id="PF01585">
    <property type="entry name" value="G-patch"/>
    <property type="match status" value="1"/>
</dbReference>
<dbReference type="PANTHER" id="PTHR23329">
    <property type="entry name" value="TUFTELIN-INTERACTING PROTEIN 11-RELATED"/>
    <property type="match status" value="1"/>
</dbReference>
<gene>
    <name evidence="10" type="ORF">VaNZ11_009082</name>
</gene>
<dbReference type="PANTHER" id="PTHR23329:SF1">
    <property type="entry name" value="TUFTELIN-INTERACTING PROTEIN 11"/>
    <property type="match status" value="1"/>
</dbReference>
<evidence type="ECO:0000256" key="8">
    <source>
        <dbReference type="SAM" id="MobiDB-lite"/>
    </source>
</evidence>
<comment type="subcellular location">
    <subcellularLocation>
        <location evidence="1">Nucleus</location>
    </subcellularLocation>
</comment>
<feature type="compositionally biased region" description="Basic and acidic residues" evidence="8">
    <location>
        <begin position="205"/>
        <end position="227"/>
    </location>
</feature>
<dbReference type="SMART" id="SM00443">
    <property type="entry name" value="G_patch"/>
    <property type="match status" value="1"/>
</dbReference>
<evidence type="ECO:0000256" key="6">
    <source>
        <dbReference type="ARBA" id="ARBA00023242"/>
    </source>
</evidence>
<accession>A0ABQ5S875</accession>
<evidence type="ECO:0000256" key="5">
    <source>
        <dbReference type="ARBA" id="ARBA00023187"/>
    </source>
</evidence>
<evidence type="ECO:0000313" key="10">
    <source>
        <dbReference type="EMBL" id="GLI65527.1"/>
    </source>
</evidence>
<dbReference type="Pfam" id="PF07842">
    <property type="entry name" value="GCFC"/>
    <property type="match status" value="1"/>
</dbReference>
<dbReference type="Proteomes" id="UP001165090">
    <property type="component" value="Unassembled WGS sequence"/>
</dbReference>
<organism evidence="10 11">
    <name type="scientific">Volvox africanus</name>
    <dbReference type="NCBI Taxonomy" id="51714"/>
    <lineage>
        <taxon>Eukaryota</taxon>
        <taxon>Viridiplantae</taxon>
        <taxon>Chlorophyta</taxon>
        <taxon>core chlorophytes</taxon>
        <taxon>Chlorophyceae</taxon>
        <taxon>CS clade</taxon>
        <taxon>Chlamydomonadales</taxon>
        <taxon>Volvocaceae</taxon>
        <taxon>Volvox</taxon>
    </lineage>
</organism>
<keyword evidence="11" id="KW-1185">Reference proteome</keyword>
<comment type="similarity">
    <text evidence="2">Belongs to the TFP11/STIP family.</text>
</comment>